<evidence type="ECO:0000313" key="2">
    <source>
        <dbReference type="Proteomes" id="UP001060215"/>
    </source>
</evidence>
<organism evidence="1 2">
    <name type="scientific">Camellia lanceoleosa</name>
    <dbReference type="NCBI Taxonomy" id="1840588"/>
    <lineage>
        <taxon>Eukaryota</taxon>
        <taxon>Viridiplantae</taxon>
        <taxon>Streptophyta</taxon>
        <taxon>Embryophyta</taxon>
        <taxon>Tracheophyta</taxon>
        <taxon>Spermatophyta</taxon>
        <taxon>Magnoliopsida</taxon>
        <taxon>eudicotyledons</taxon>
        <taxon>Gunneridae</taxon>
        <taxon>Pentapetalae</taxon>
        <taxon>asterids</taxon>
        <taxon>Ericales</taxon>
        <taxon>Theaceae</taxon>
        <taxon>Camellia</taxon>
    </lineage>
</organism>
<sequence>MDHLMPKRHKPLDKPQIAKQTLGHNDANNLEEEEEEEDRISDLPDSILCQILQKLPTKFAIGTAILSSRWKPLFYQIPNLSLVINDTLLFHPNSDPLTLNATFISFMYHLLSVTLRDVPEIRHFCLDSHQDYGNVHIDSWVSIVLKLKVQELALFFEITNCGVSIRGIFSCTTLVHLLLSQHHVLNVPSSVCLPNLKSLFFDSIQFADGDSLERILAGCPVLEELSLECVEFDDIEVLHISLPLVKLLMMRNCHHESQFELVLDVPKLELLHYNDFVAEGYTVKNMNSLLKAHIDVGLSDEQLEEGVPLYDSNVAEFVSACSNAELLYLSQVSMSAIQYSCRPMPTFHKLTKLKLGTMNPNGWQLLPHLLERSPNIQILVFMEGFLDHKGCYEIFERCMSAFVPVCLSFHLQKIKIEGFNGKKDELKLIEYFLKTAQVLKTVKIRWACLYWEEKQVGIWKEVLMLPRCSKICQIELAKLR</sequence>
<name>A0ACC0H1N8_9ERIC</name>
<comment type="caution">
    <text evidence="1">The sequence shown here is derived from an EMBL/GenBank/DDBJ whole genome shotgun (WGS) entry which is preliminary data.</text>
</comment>
<dbReference type="Proteomes" id="UP001060215">
    <property type="component" value="Chromosome 7"/>
</dbReference>
<evidence type="ECO:0000313" key="1">
    <source>
        <dbReference type="EMBL" id="KAI8007025.1"/>
    </source>
</evidence>
<reference evidence="1 2" key="1">
    <citation type="journal article" date="2022" name="Plant J.">
        <title>Chromosome-level genome of Camellia lanceoleosa provides a valuable resource for understanding genome evolution and self-incompatibility.</title>
        <authorList>
            <person name="Gong W."/>
            <person name="Xiao S."/>
            <person name="Wang L."/>
            <person name="Liao Z."/>
            <person name="Chang Y."/>
            <person name="Mo W."/>
            <person name="Hu G."/>
            <person name="Li W."/>
            <person name="Zhao G."/>
            <person name="Zhu H."/>
            <person name="Hu X."/>
            <person name="Ji K."/>
            <person name="Xiang X."/>
            <person name="Song Q."/>
            <person name="Yuan D."/>
            <person name="Jin S."/>
            <person name="Zhang L."/>
        </authorList>
    </citation>
    <scope>NUCLEOTIDE SEQUENCE [LARGE SCALE GENOMIC DNA]</scope>
    <source>
        <strain evidence="1">SQ_2022a</strain>
    </source>
</reference>
<gene>
    <name evidence="1" type="ORF">LOK49_LG07G03334</name>
</gene>
<proteinExistence type="predicted"/>
<dbReference type="EMBL" id="CM045764">
    <property type="protein sequence ID" value="KAI8007025.1"/>
    <property type="molecule type" value="Genomic_DNA"/>
</dbReference>
<accession>A0ACC0H1N8</accession>
<keyword evidence="2" id="KW-1185">Reference proteome</keyword>
<protein>
    <submittedName>
        <fullName evidence="1">F-box protein</fullName>
    </submittedName>
</protein>